<feature type="compositionally biased region" description="Acidic residues" evidence="1">
    <location>
        <begin position="159"/>
        <end position="170"/>
    </location>
</feature>
<feature type="domain" description="DUF7580" evidence="2">
    <location>
        <begin position="184"/>
        <end position="409"/>
    </location>
</feature>
<reference evidence="3" key="1">
    <citation type="submission" date="2023-06" db="EMBL/GenBank/DDBJ databases">
        <title>Genome-scale phylogeny and comparative genomics of the fungal order Sordariales.</title>
        <authorList>
            <consortium name="Lawrence Berkeley National Laboratory"/>
            <person name="Hensen N."/>
            <person name="Bonometti L."/>
            <person name="Westerberg I."/>
            <person name="Brannstrom I.O."/>
            <person name="Guillou S."/>
            <person name="Cros-Aarteil S."/>
            <person name="Calhoun S."/>
            <person name="Haridas S."/>
            <person name="Kuo A."/>
            <person name="Mondo S."/>
            <person name="Pangilinan J."/>
            <person name="Riley R."/>
            <person name="Labutti K."/>
            <person name="Andreopoulos B."/>
            <person name="Lipzen A."/>
            <person name="Chen C."/>
            <person name="Yanf M."/>
            <person name="Daum C."/>
            <person name="Ng V."/>
            <person name="Clum A."/>
            <person name="Steindorff A."/>
            <person name="Ohm R."/>
            <person name="Martin F."/>
            <person name="Silar P."/>
            <person name="Natvig D."/>
            <person name="Lalanne C."/>
            <person name="Gautier V."/>
            <person name="Ament-Velasquez S.L."/>
            <person name="Kruys A."/>
            <person name="Hutchinson M.I."/>
            <person name="Powell A.J."/>
            <person name="Barry K."/>
            <person name="Miller A.N."/>
            <person name="Grigoriev I.V."/>
            <person name="Debuchy R."/>
            <person name="Gladieux P."/>
            <person name="Thoren M.H."/>
            <person name="Johannesson H."/>
        </authorList>
    </citation>
    <scope>NUCLEOTIDE SEQUENCE</scope>
    <source>
        <strain evidence="3">CBS 307.81</strain>
    </source>
</reference>
<evidence type="ECO:0000259" key="2">
    <source>
        <dbReference type="Pfam" id="PF24476"/>
    </source>
</evidence>
<accession>A0AA40DDH7</accession>
<protein>
    <recommendedName>
        <fullName evidence="2">DUF7580 domain-containing protein</fullName>
    </recommendedName>
</protein>
<evidence type="ECO:0000313" key="4">
    <source>
        <dbReference type="Proteomes" id="UP001174997"/>
    </source>
</evidence>
<feature type="region of interest" description="Disordered" evidence="1">
    <location>
        <begin position="157"/>
        <end position="176"/>
    </location>
</feature>
<dbReference type="Proteomes" id="UP001174997">
    <property type="component" value="Unassembled WGS sequence"/>
</dbReference>
<evidence type="ECO:0000313" key="3">
    <source>
        <dbReference type="EMBL" id="KAK0672561.1"/>
    </source>
</evidence>
<sequence length="422" mass="48047">MNKPFRPVQLVQLVQLTFPWLSVQVTRVASEKVDPKLGKLGGHLCILAERICHLSDSLKRRLERDGIIRHLLTKLETTLSGSSSTTKTSNVQLKLFYGRHLEFPLLTTIAAALDDSGDDGQTGGQTLTRLQSVIRTALLRGKINYRDTFSTFTEISQMEQEEDDEPDEGPMTEWSSEKDDFAGYEKYAKALYDTLVRYRACHCDREDQNDQHWARLRLKPLYQATQNNQIPFDMLFSASPNPPRTVQFDWQDVRVYVPTSKPSRRVQWTQELPSARDAHPNNDTDNDTYERIDTLCTLISSRCGSLLCFKAASDHLMVLRKATDLVSQHNVRHEASPGLHLGQVLDRFNMRHGMRPVLAYILAKAVWYYYDSGWTNSGMTKDIVYFMGETVEDDVSYFCKPYLSASCAHGPARQPNAARLSA</sequence>
<keyword evidence="4" id="KW-1185">Reference proteome</keyword>
<name>A0AA40DDH7_9PEZI</name>
<gene>
    <name evidence="3" type="ORF">QBC41DRAFT_380538</name>
</gene>
<dbReference type="EMBL" id="JAULSY010000012">
    <property type="protein sequence ID" value="KAK0672561.1"/>
    <property type="molecule type" value="Genomic_DNA"/>
</dbReference>
<proteinExistence type="predicted"/>
<dbReference type="AlphaFoldDB" id="A0AA40DDH7"/>
<dbReference type="Pfam" id="PF24476">
    <property type="entry name" value="DUF7580"/>
    <property type="match status" value="1"/>
</dbReference>
<evidence type="ECO:0000256" key="1">
    <source>
        <dbReference type="SAM" id="MobiDB-lite"/>
    </source>
</evidence>
<organism evidence="3 4">
    <name type="scientific">Cercophora samala</name>
    <dbReference type="NCBI Taxonomy" id="330535"/>
    <lineage>
        <taxon>Eukaryota</taxon>
        <taxon>Fungi</taxon>
        <taxon>Dikarya</taxon>
        <taxon>Ascomycota</taxon>
        <taxon>Pezizomycotina</taxon>
        <taxon>Sordariomycetes</taxon>
        <taxon>Sordariomycetidae</taxon>
        <taxon>Sordariales</taxon>
        <taxon>Lasiosphaeriaceae</taxon>
        <taxon>Cercophora</taxon>
    </lineage>
</organism>
<dbReference type="InterPro" id="IPR056002">
    <property type="entry name" value="DUF7580"/>
</dbReference>
<comment type="caution">
    <text evidence="3">The sequence shown here is derived from an EMBL/GenBank/DDBJ whole genome shotgun (WGS) entry which is preliminary data.</text>
</comment>